<dbReference type="InterPro" id="IPR003807">
    <property type="entry name" value="DUF202"/>
</dbReference>
<evidence type="ECO:0000256" key="7">
    <source>
        <dbReference type="SAM" id="Phobius"/>
    </source>
</evidence>
<reference evidence="9 10" key="1">
    <citation type="submission" date="2016-12" db="EMBL/GenBank/DDBJ databases">
        <title>Draft genome of Tersicoccus phoenicis 1P05MA.</title>
        <authorList>
            <person name="Nakajima Y."/>
            <person name="Yoshizawa S."/>
            <person name="Nakamura K."/>
            <person name="Ogura Y."/>
            <person name="Hayashi T."/>
            <person name="Kogure K."/>
        </authorList>
    </citation>
    <scope>NUCLEOTIDE SEQUENCE [LARGE SCALE GENOMIC DNA]</scope>
    <source>
        <strain evidence="9 10">1p05MA</strain>
    </source>
</reference>
<dbReference type="Pfam" id="PF02656">
    <property type="entry name" value="DUF202"/>
    <property type="match status" value="1"/>
</dbReference>
<evidence type="ECO:0000259" key="8">
    <source>
        <dbReference type="Pfam" id="PF02656"/>
    </source>
</evidence>
<feature type="transmembrane region" description="Helical" evidence="7">
    <location>
        <begin position="80"/>
        <end position="100"/>
    </location>
</feature>
<feature type="region of interest" description="Disordered" evidence="6">
    <location>
        <begin position="1"/>
        <end position="20"/>
    </location>
</feature>
<dbReference type="GO" id="GO:0005886">
    <property type="term" value="C:plasma membrane"/>
    <property type="evidence" value="ECO:0007669"/>
    <property type="project" value="UniProtKB-SubCell"/>
</dbReference>
<dbReference type="AlphaFoldDB" id="A0A1R1LJK9"/>
<dbReference type="InterPro" id="IPR052053">
    <property type="entry name" value="IM_YidH-like"/>
</dbReference>
<dbReference type="Proteomes" id="UP000187085">
    <property type="component" value="Unassembled WGS sequence"/>
</dbReference>
<dbReference type="EMBL" id="MRDE01000016">
    <property type="protein sequence ID" value="OMH27735.1"/>
    <property type="molecule type" value="Genomic_DNA"/>
</dbReference>
<dbReference type="PANTHER" id="PTHR34187:SF2">
    <property type="entry name" value="DUF202 DOMAIN-CONTAINING PROTEIN"/>
    <property type="match status" value="1"/>
</dbReference>
<proteinExistence type="predicted"/>
<keyword evidence="4 7" id="KW-1133">Transmembrane helix</keyword>
<feature type="transmembrane region" description="Helical" evidence="7">
    <location>
        <begin position="112"/>
        <end position="138"/>
    </location>
</feature>
<protein>
    <recommendedName>
        <fullName evidence="8">DUF202 domain-containing protein</fullName>
    </recommendedName>
</protein>
<evidence type="ECO:0000256" key="2">
    <source>
        <dbReference type="ARBA" id="ARBA00022475"/>
    </source>
</evidence>
<accession>A0A1R1LJK9</accession>
<keyword evidence="5 7" id="KW-0472">Membrane</keyword>
<comment type="subcellular location">
    <subcellularLocation>
        <location evidence="1">Cell membrane</location>
        <topology evidence="1">Multi-pass membrane protein</topology>
    </subcellularLocation>
</comment>
<keyword evidence="3 7" id="KW-0812">Transmembrane</keyword>
<evidence type="ECO:0000256" key="5">
    <source>
        <dbReference type="ARBA" id="ARBA00023136"/>
    </source>
</evidence>
<keyword evidence="2" id="KW-1003">Cell membrane</keyword>
<dbReference type="OrthoDB" id="582337at2"/>
<evidence type="ECO:0000256" key="6">
    <source>
        <dbReference type="SAM" id="MobiDB-lite"/>
    </source>
</evidence>
<evidence type="ECO:0000313" key="9">
    <source>
        <dbReference type="EMBL" id="OMH27735.1"/>
    </source>
</evidence>
<organism evidence="9 10">
    <name type="scientific">Tersicoccus phoenicis</name>
    <dbReference type="NCBI Taxonomy" id="554083"/>
    <lineage>
        <taxon>Bacteria</taxon>
        <taxon>Bacillati</taxon>
        <taxon>Actinomycetota</taxon>
        <taxon>Actinomycetes</taxon>
        <taxon>Micrococcales</taxon>
        <taxon>Micrococcaceae</taxon>
        <taxon>Tersicoccus</taxon>
    </lineage>
</organism>
<gene>
    <name evidence="9" type="ORF">BKD30_03630</name>
</gene>
<dbReference type="STRING" id="554083.BKD30_03630"/>
<dbReference type="RefSeq" id="WP_076702050.1">
    <property type="nucleotide sequence ID" value="NZ_MRDE01000016.1"/>
</dbReference>
<name>A0A1R1LJK9_9MICC</name>
<sequence length="139" mass="14927">MTAPQGPPQPSVEPDHEAQFRGSLSRRLLPGGQDPDPRFTLANERTFLAWIRTSLALLAGGIAIEAFAADVFEAPLRKTVAVILIVLGMLVSGGAFTRWVRVERAMREKRPLPLPLIAPILGFGAALGALIVLVLVAVR</sequence>
<evidence type="ECO:0000256" key="1">
    <source>
        <dbReference type="ARBA" id="ARBA00004651"/>
    </source>
</evidence>
<feature type="compositionally biased region" description="Pro residues" evidence="6">
    <location>
        <begin position="1"/>
        <end position="11"/>
    </location>
</feature>
<evidence type="ECO:0000256" key="4">
    <source>
        <dbReference type="ARBA" id="ARBA00022989"/>
    </source>
</evidence>
<evidence type="ECO:0000313" key="10">
    <source>
        <dbReference type="Proteomes" id="UP000187085"/>
    </source>
</evidence>
<feature type="transmembrane region" description="Helical" evidence="7">
    <location>
        <begin position="47"/>
        <end position="68"/>
    </location>
</feature>
<evidence type="ECO:0000256" key="3">
    <source>
        <dbReference type="ARBA" id="ARBA00022692"/>
    </source>
</evidence>
<comment type="caution">
    <text evidence="9">The sequence shown here is derived from an EMBL/GenBank/DDBJ whole genome shotgun (WGS) entry which is preliminary data.</text>
</comment>
<feature type="domain" description="DUF202" evidence="8">
    <location>
        <begin position="38"/>
        <end position="105"/>
    </location>
</feature>
<dbReference type="PANTHER" id="PTHR34187">
    <property type="entry name" value="FGR18P"/>
    <property type="match status" value="1"/>
</dbReference>
<keyword evidence="10" id="KW-1185">Reference proteome</keyword>